<dbReference type="PANTHER" id="PTHR37950">
    <property type="entry name" value="4-HYDROXYPHENYLACETATE CATABOLISM PROTEIN"/>
    <property type="match status" value="1"/>
</dbReference>
<dbReference type="InterPro" id="IPR004220">
    <property type="entry name" value="5-COMe_2-OHmuconate_Isoase"/>
</dbReference>
<dbReference type="PANTHER" id="PTHR37950:SF1">
    <property type="entry name" value="4-HYDROXYPHENYLACETATE CATABOLISM PROTEIN"/>
    <property type="match status" value="1"/>
</dbReference>
<dbReference type="Proteomes" id="UP001589834">
    <property type="component" value="Unassembled WGS sequence"/>
</dbReference>
<reference evidence="1 2" key="1">
    <citation type="submission" date="2024-09" db="EMBL/GenBank/DDBJ databases">
        <authorList>
            <person name="Sun Q."/>
            <person name="Mori K."/>
        </authorList>
    </citation>
    <scope>NUCLEOTIDE SEQUENCE [LARGE SCALE GENOMIC DNA]</scope>
    <source>
        <strain evidence="1 2">NCAIM B.02336</strain>
    </source>
</reference>
<proteinExistence type="predicted"/>
<dbReference type="SUPFAM" id="SSF55331">
    <property type="entry name" value="Tautomerase/MIF"/>
    <property type="match status" value="1"/>
</dbReference>
<keyword evidence="2" id="KW-1185">Reference proteome</keyword>
<name>A0ABV6PRP4_9BURK</name>
<protein>
    <submittedName>
        <fullName evidence="1">5-carboxymethyl-2-hydroxymuconate isomerase</fullName>
    </submittedName>
</protein>
<dbReference type="Pfam" id="PF02962">
    <property type="entry name" value="CHMI"/>
    <property type="match status" value="1"/>
</dbReference>
<evidence type="ECO:0000313" key="2">
    <source>
        <dbReference type="Proteomes" id="UP001589834"/>
    </source>
</evidence>
<accession>A0ABV6PRP4</accession>
<dbReference type="EMBL" id="JBHLTN010000014">
    <property type="protein sequence ID" value="MFC0592517.1"/>
    <property type="molecule type" value="Genomic_DNA"/>
</dbReference>
<keyword evidence="1" id="KW-0413">Isomerase</keyword>
<dbReference type="InterPro" id="IPR014347">
    <property type="entry name" value="Tautomerase/MIF_sf"/>
</dbReference>
<sequence>MPHLVILYSGNLDAIVDMPLLCRDAADAMLAVRDEAGAQVFPHGGTRVLAYPAPHFALADGGAAGRAAGAGKTGISGPDPGEYAFMYANLRMARGRSAATQQRAGEAVTAALRGRLDPVMATRHIGLTVQVDEGAEVFDAKHSTLHPLFKKPA</sequence>
<dbReference type="CDD" id="cd00580">
    <property type="entry name" value="CHMI"/>
    <property type="match status" value="1"/>
</dbReference>
<dbReference type="Gene3D" id="3.30.429.10">
    <property type="entry name" value="Macrophage Migration Inhibitory Factor"/>
    <property type="match status" value="1"/>
</dbReference>
<dbReference type="GO" id="GO:0016853">
    <property type="term" value="F:isomerase activity"/>
    <property type="evidence" value="ECO:0007669"/>
    <property type="project" value="UniProtKB-KW"/>
</dbReference>
<organism evidence="1 2">
    <name type="scientific">Ottowia pentelensis</name>
    <dbReference type="NCBI Taxonomy" id="511108"/>
    <lineage>
        <taxon>Bacteria</taxon>
        <taxon>Pseudomonadati</taxon>
        <taxon>Pseudomonadota</taxon>
        <taxon>Betaproteobacteria</taxon>
        <taxon>Burkholderiales</taxon>
        <taxon>Comamonadaceae</taxon>
        <taxon>Ottowia</taxon>
    </lineage>
</organism>
<evidence type="ECO:0000313" key="1">
    <source>
        <dbReference type="EMBL" id="MFC0592517.1"/>
    </source>
</evidence>
<comment type="caution">
    <text evidence="1">The sequence shown here is derived from an EMBL/GenBank/DDBJ whole genome shotgun (WGS) entry which is preliminary data.</text>
</comment>
<dbReference type="RefSeq" id="WP_377481953.1">
    <property type="nucleotide sequence ID" value="NZ_JBHLTN010000014.1"/>
</dbReference>
<gene>
    <name evidence="1" type="ORF">ACFFGG_08110</name>
</gene>